<dbReference type="OrthoDB" id="9986677at2759"/>
<feature type="region of interest" description="Disordered" evidence="1">
    <location>
        <begin position="126"/>
        <end position="166"/>
    </location>
</feature>
<evidence type="ECO:0000256" key="1">
    <source>
        <dbReference type="SAM" id="MobiDB-lite"/>
    </source>
</evidence>
<dbReference type="Proteomes" id="UP000070133">
    <property type="component" value="Unassembled WGS sequence"/>
</dbReference>
<organism evidence="2 3">
    <name type="scientific">Pseudocercospora eumusae</name>
    <dbReference type="NCBI Taxonomy" id="321146"/>
    <lineage>
        <taxon>Eukaryota</taxon>
        <taxon>Fungi</taxon>
        <taxon>Dikarya</taxon>
        <taxon>Ascomycota</taxon>
        <taxon>Pezizomycotina</taxon>
        <taxon>Dothideomycetes</taxon>
        <taxon>Dothideomycetidae</taxon>
        <taxon>Mycosphaerellales</taxon>
        <taxon>Mycosphaerellaceae</taxon>
        <taxon>Pseudocercospora</taxon>
    </lineage>
</organism>
<name>A0A139GZR5_9PEZI</name>
<dbReference type="AlphaFoldDB" id="A0A139GZR5"/>
<gene>
    <name evidence="2" type="ORF">AC578_6250</name>
</gene>
<evidence type="ECO:0000313" key="3">
    <source>
        <dbReference type="Proteomes" id="UP000070133"/>
    </source>
</evidence>
<accession>A0A139GZR5</accession>
<keyword evidence="3" id="KW-1185">Reference proteome</keyword>
<feature type="compositionally biased region" description="Polar residues" evidence="1">
    <location>
        <begin position="131"/>
        <end position="150"/>
    </location>
</feature>
<proteinExistence type="predicted"/>
<evidence type="ECO:0000313" key="2">
    <source>
        <dbReference type="EMBL" id="KXS95661.1"/>
    </source>
</evidence>
<reference evidence="2 3" key="1">
    <citation type="submission" date="2015-07" db="EMBL/GenBank/DDBJ databases">
        <title>Comparative genomics of the Sigatoka disease complex on banana suggests a link between parallel evolutionary changes in Pseudocercospora fijiensis and Pseudocercospora eumusae and increased virulence on the banana host.</title>
        <authorList>
            <person name="Chang T.-C."/>
            <person name="Salvucci A."/>
            <person name="Crous P.W."/>
            <person name="Stergiopoulos I."/>
        </authorList>
    </citation>
    <scope>NUCLEOTIDE SEQUENCE [LARGE SCALE GENOMIC DNA]</scope>
    <source>
        <strain evidence="2 3">CBS 114824</strain>
    </source>
</reference>
<sequence length="166" mass="18526">MKVLDLRPDGWASRSLDGCHPHRLATIVVRLRHSTWSGCPREPSAPHILRKHFKIIKKHTHSTAKYGRALATASEGDIRVMSVAPHRVEQSSPFPGHTYACDVNPLRAYNRVQAQKAKEAREALELTAERPSTSFKTLATETSSSQQNSFFDAAFFGDEEGEKKTS</sequence>
<protein>
    <submittedName>
        <fullName evidence="2">Uncharacterized protein</fullName>
    </submittedName>
</protein>
<dbReference type="EMBL" id="LFZN01000205">
    <property type="protein sequence ID" value="KXS95661.1"/>
    <property type="molecule type" value="Genomic_DNA"/>
</dbReference>
<comment type="caution">
    <text evidence="2">The sequence shown here is derived from an EMBL/GenBank/DDBJ whole genome shotgun (WGS) entry which is preliminary data.</text>
</comment>